<evidence type="ECO:0000313" key="2">
    <source>
        <dbReference type="Proteomes" id="UP000887013"/>
    </source>
</evidence>
<keyword evidence="2" id="KW-1185">Reference proteome</keyword>
<evidence type="ECO:0000313" key="1">
    <source>
        <dbReference type="EMBL" id="GFT26589.1"/>
    </source>
</evidence>
<protein>
    <submittedName>
        <fullName evidence="1">Uncharacterized protein</fullName>
    </submittedName>
</protein>
<name>A0A8X6NPH7_NEPPI</name>
<dbReference type="OrthoDB" id="6429900at2759"/>
<dbReference type="EMBL" id="BMAW01060533">
    <property type="protein sequence ID" value="GFT26589.1"/>
    <property type="molecule type" value="Genomic_DNA"/>
</dbReference>
<sequence length="86" mass="10089">MQDYIDKKQVEIISHEVHNKERLFYLPHLAVKKIANEETKCRKVFDVSSHPPSHPSLNDAFEIESNLLPDIMATLLRFRLSKISTW</sequence>
<gene>
    <name evidence="1" type="primary">AVEN_155427_1</name>
    <name evidence="1" type="ORF">NPIL_656531</name>
</gene>
<accession>A0A8X6NPH7</accession>
<dbReference type="Proteomes" id="UP000887013">
    <property type="component" value="Unassembled WGS sequence"/>
</dbReference>
<comment type="caution">
    <text evidence="1">The sequence shown here is derived from an EMBL/GenBank/DDBJ whole genome shotgun (WGS) entry which is preliminary data.</text>
</comment>
<proteinExistence type="predicted"/>
<organism evidence="1 2">
    <name type="scientific">Nephila pilipes</name>
    <name type="common">Giant wood spider</name>
    <name type="synonym">Nephila maculata</name>
    <dbReference type="NCBI Taxonomy" id="299642"/>
    <lineage>
        <taxon>Eukaryota</taxon>
        <taxon>Metazoa</taxon>
        <taxon>Ecdysozoa</taxon>
        <taxon>Arthropoda</taxon>
        <taxon>Chelicerata</taxon>
        <taxon>Arachnida</taxon>
        <taxon>Araneae</taxon>
        <taxon>Araneomorphae</taxon>
        <taxon>Entelegynae</taxon>
        <taxon>Araneoidea</taxon>
        <taxon>Nephilidae</taxon>
        <taxon>Nephila</taxon>
    </lineage>
</organism>
<dbReference type="AlphaFoldDB" id="A0A8X6NPH7"/>
<reference evidence="1" key="1">
    <citation type="submission" date="2020-08" db="EMBL/GenBank/DDBJ databases">
        <title>Multicomponent nature underlies the extraordinary mechanical properties of spider dragline silk.</title>
        <authorList>
            <person name="Kono N."/>
            <person name="Nakamura H."/>
            <person name="Mori M."/>
            <person name="Yoshida Y."/>
            <person name="Ohtoshi R."/>
            <person name="Malay A.D."/>
            <person name="Moran D.A.P."/>
            <person name="Tomita M."/>
            <person name="Numata K."/>
            <person name="Arakawa K."/>
        </authorList>
    </citation>
    <scope>NUCLEOTIDE SEQUENCE</scope>
</reference>